<evidence type="ECO:0000256" key="3">
    <source>
        <dbReference type="PROSITE-ProRule" id="PRU00464"/>
    </source>
</evidence>
<proteinExistence type="predicted"/>
<dbReference type="PANTHER" id="PTHR46648">
    <property type="entry name" value="HIT FAMILY PROTEIN 1"/>
    <property type="match status" value="1"/>
</dbReference>
<comment type="caution">
    <text evidence="5">The sequence shown here is derived from an EMBL/GenBank/DDBJ whole genome shotgun (WGS) entry which is preliminary data.</text>
</comment>
<evidence type="ECO:0000256" key="2">
    <source>
        <dbReference type="PIRSR" id="PIRSR601310-3"/>
    </source>
</evidence>
<dbReference type="Pfam" id="PF01230">
    <property type="entry name" value="HIT"/>
    <property type="match status" value="1"/>
</dbReference>
<dbReference type="AlphaFoldDB" id="A0A9D7XBY2"/>
<dbReference type="PROSITE" id="PS51084">
    <property type="entry name" value="HIT_2"/>
    <property type="match status" value="1"/>
</dbReference>
<name>A0A9D7XBY2_9BACT</name>
<evidence type="ECO:0000313" key="5">
    <source>
        <dbReference type="EMBL" id="MBK9716124.1"/>
    </source>
</evidence>
<dbReference type="GO" id="GO:0003824">
    <property type="term" value="F:catalytic activity"/>
    <property type="evidence" value="ECO:0007669"/>
    <property type="project" value="InterPro"/>
</dbReference>
<dbReference type="Proteomes" id="UP000808349">
    <property type="component" value="Unassembled WGS sequence"/>
</dbReference>
<dbReference type="EMBL" id="JADKFW010000004">
    <property type="protein sequence ID" value="MBK9716124.1"/>
    <property type="molecule type" value="Genomic_DNA"/>
</dbReference>
<feature type="domain" description="HIT" evidence="4">
    <location>
        <begin position="4"/>
        <end position="107"/>
    </location>
</feature>
<accession>A0A9D7XBY2</accession>
<evidence type="ECO:0000259" key="4">
    <source>
        <dbReference type="PROSITE" id="PS51084"/>
    </source>
</evidence>
<dbReference type="Gene3D" id="3.30.428.10">
    <property type="entry name" value="HIT-like"/>
    <property type="match status" value="1"/>
</dbReference>
<reference evidence="5 6" key="1">
    <citation type="submission" date="2020-10" db="EMBL/GenBank/DDBJ databases">
        <title>Connecting structure to function with the recovery of over 1000 high-quality activated sludge metagenome-assembled genomes encoding full-length rRNA genes using long-read sequencing.</title>
        <authorList>
            <person name="Singleton C.M."/>
            <person name="Petriglieri F."/>
            <person name="Kristensen J.M."/>
            <person name="Kirkegaard R.H."/>
            <person name="Michaelsen T.Y."/>
            <person name="Andersen M.H."/>
            <person name="Karst S.M."/>
            <person name="Dueholm M.S."/>
            <person name="Nielsen P.H."/>
            <person name="Albertsen M."/>
        </authorList>
    </citation>
    <scope>NUCLEOTIDE SEQUENCE [LARGE SCALE GENOMIC DNA]</scope>
    <source>
        <strain evidence="5">Ribe_18-Q3-R11-54_BAT3C.373</strain>
    </source>
</reference>
<organism evidence="5 6">
    <name type="scientific">Candidatus Defluviibacterium haderslevense</name>
    <dbReference type="NCBI Taxonomy" id="2981993"/>
    <lineage>
        <taxon>Bacteria</taxon>
        <taxon>Pseudomonadati</taxon>
        <taxon>Bacteroidota</taxon>
        <taxon>Saprospiria</taxon>
        <taxon>Saprospirales</taxon>
        <taxon>Saprospiraceae</taxon>
        <taxon>Candidatus Defluviibacterium</taxon>
    </lineage>
</organism>
<protein>
    <submittedName>
        <fullName evidence="5">HIT family protein</fullName>
    </submittedName>
</protein>
<dbReference type="InterPro" id="IPR001310">
    <property type="entry name" value="Histidine_triad_HIT"/>
</dbReference>
<dbReference type="InterPro" id="IPR036265">
    <property type="entry name" value="HIT-like_sf"/>
</dbReference>
<dbReference type="PRINTS" id="PR00332">
    <property type="entry name" value="HISTRIAD"/>
</dbReference>
<dbReference type="SUPFAM" id="SSF54197">
    <property type="entry name" value="HIT-like"/>
    <property type="match status" value="1"/>
</dbReference>
<evidence type="ECO:0000256" key="1">
    <source>
        <dbReference type="PIRSR" id="PIRSR601310-1"/>
    </source>
</evidence>
<dbReference type="PANTHER" id="PTHR46648:SF1">
    <property type="entry name" value="ADENOSINE 5'-MONOPHOSPHORAMIDASE HNT1"/>
    <property type="match status" value="1"/>
</dbReference>
<evidence type="ECO:0000313" key="6">
    <source>
        <dbReference type="Proteomes" id="UP000808349"/>
    </source>
</evidence>
<gene>
    <name evidence="5" type="ORF">IPO85_01105</name>
</gene>
<dbReference type="InterPro" id="IPR011146">
    <property type="entry name" value="HIT-like"/>
</dbReference>
<sequence length="131" mass="14522">MASIFSRIISGEIPCYKVAESESCIAFLDVNPLAKGHVLVVPKKEMDYIFDIDDELYLDLFVFAKKVAKAIQKIVPCTKIGMSVIGLEVPHAHIHLVPINNISDLNFSGTRVSLMTSEFIELASQIQDVLD</sequence>
<feature type="short sequence motif" description="Histidine triad motif" evidence="2 3">
    <location>
        <begin position="91"/>
        <end position="95"/>
    </location>
</feature>
<feature type="active site" description="Tele-AMP-histidine intermediate" evidence="1">
    <location>
        <position position="93"/>
    </location>
</feature>
<dbReference type="GO" id="GO:0009117">
    <property type="term" value="P:nucleotide metabolic process"/>
    <property type="evidence" value="ECO:0007669"/>
    <property type="project" value="TreeGrafter"/>
</dbReference>